<name>A0ABZ1URG3_9BURK</name>
<feature type="transmembrane region" description="Helical" evidence="3">
    <location>
        <begin position="293"/>
        <end position="312"/>
    </location>
</feature>
<feature type="transmembrane region" description="Helical" evidence="3">
    <location>
        <begin position="820"/>
        <end position="838"/>
    </location>
</feature>
<keyword evidence="5" id="KW-1185">Reference proteome</keyword>
<dbReference type="Proteomes" id="UP000321323">
    <property type="component" value="Chromosome"/>
</dbReference>
<protein>
    <submittedName>
        <fullName evidence="4">DUF2339 domain-containing protein</fullName>
    </submittedName>
</protein>
<dbReference type="PANTHER" id="PTHR38434">
    <property type="entry name" value="BLL2549 PROTEIN"/>
    <property type="match status" value="1"/>
</dbReference>
<accession>A0ABZ1URG3</accession>
<feature type="transmembrane region" description="Helical" evidence="3">
    <location>
        <begin position="1028"/>
        <end position="1045"/>
    </location>
</feature>
<organism evidence="4 5">
    <name type="scientific">[Empedobacter] haloabium</name>
    <dbReference type="NCBI Taxonomy" id="592317"/>
    <lineage>
        <taxon>Bacteria</taxon>
        <taxon>Pseudomonadati</taxon>
        <taxon>Pseudomonadota</taxon>
        <taxon>Betaproteobacteria</taxon>
        <taxon>Burkholderiales</taxon>
        <taxon>Oxalobacteraceae</taxon>
        <taxon>Telluria group</taxon>
        <taxon>Telluria group incertae sedis</taxon>
    </lineage>
</organism>
<feature type="transmembrane region" description="Helical" evidence="3">
    <location>
        <begin position="318"/>
        <end position="336"/>
    </location>
</feature>
<feature type="transmembrane region" description="Helical" evidence="3">
    <location>
        <begin position="372"/>
        <end position="391"/>
    </location>
</feature>
<gene>
    <name evidence="4" type="ORF">E7V67_007140</name>
</gene>
<feature type="transmembrane region" description="Helical" evidence="3">
    <location>
        <begin position="1003"/>
        <end position="1021"/>
    </location>
</feature>
<feature type="transmembrane region" description="Helical" evidence="3">
    <location>
        <begin position="483"/>
        <end position="500"/>
    </location>
</feature>
<feature type="transmembrane region" description="Helical" evidence="3">
    <location>
        <begin position="567"/>
        <end position="586"/>
    </location>
</feature>
<feature type="transmembrane region" description="Helical" evidence="3">
    <location>
        <begin position="185"/>
        <end position="203"/>
    </location>
</feature>
<dbReference type="EMBL" id="CP136508">
    <property type="protein sequence ID" value="WUR14879.1"/>
    <property type="molecule type" value="Genomic_DNA"/>
</dbReference>
<evidence type="ECO:0000313" key="5">
    <source>
        <dbReference type="Proteomes" id="UP000321323"/>
    </source>
</evidence>
<evidence type="ECO:0000313" key="4">
    <source>
        <dbReference type="EMBL" id="WUR14879.1"/>
    </source>
</evidence>
<feature type="transmembrane region" description="Helical" evidence="3">
    <location>
        <begin position="240"/>
        <end position="261"/>
    </location>
</feature>
<feature type="transmembrane region" description="Helical" evidence="3">
    <location>
        <begin position="6"/>
        <end position="23"/>
    </location>
</feature>
<reference evidence="4 5" key="1">
    <citation type="journal article" date="2019" name="Int. J. Syst. Evol. Microbiol.">
        <title>The Draft Whole-Genome Sequence of the Antibiotic Producer Empedobacter haloabium ATCC 31962 Provides Indications for Its Taxonomic Reclassification.</title>
        <authorList>
            <person name="Miess H."/>
            <person name="Arlt P."/>
            <person name="Apel A.K."/>
            <person name="Weber T."/>
            <person name="Nieselt K."/>
            <person name="Hanssen F."/>
            <person name="Czemmel S."/>
            <person name="Nahnsen S."/>
            <person name="Gross H."/>
        </authorList>
    </citation>
    <scope>NUCLEOTIDE SEQUENCE [LARGE SCALE GENOMIC DNA]</scope>
    <source>
        <strain evidence="4 5">ATCC 31962</strain>
    </source>
</reference>
<feature type="transmembrane region" description="Helical" evidence="3">
    <location>
        <begin position="858"/>
        <end position="876"/>
    </location>
</feature>
<evidence type="ECO:0000256" key="1">
    <source>
        <dbReference type="SAM" id="Coils"/>
    </source>
</evidence>
<feature type="transmembrane region" description="Helical" evidence="3">
    <location>
        <begin position="723"/>
        <end position="740"/>
    </location>
</feature>
<feature type="coiled-coil region" evidence="1">
    <location>
        <begin position="20"/>
        <end position="47"/>
    </location>
</feature>
<keyword evidence="3" id="KW-1133">Transmembrane helix</keyword>
<feature type="region of interest" description="Disordered" evidence="2">
    <location>
        <begin position="59"/>
        <end position="98"/>
    </location>
</feature>
<dbReference type="PANTHER" id="PTHR38434:SF1">
    <property type="entry name" value="BLL2549 PROTEIN"/>
    <property type="match status" value="1"/>
</dbReference>
<feature type="transmembrane region" description="Helical" evidence="3">
    <location>
        <begin position="426"/>
        <end position="445"/>
    </location>
</feature>
<feature type="transmembrane region" description="Helical" evidence="3">
    <location>
        <begin position="598"/>
        <end position="615"/>
    </location>
</feature>
<feature type="transmembrane region" description="Helical" evidence="3">
    <location>
        <begin position="659"/>
        <end position="676"/>
    </location>
</feature>
<feature type="transmembrane region" description="Helical" evidence="3">
    <location>
        <begin position="934"/>
        <end position="951"/>
    </location>
</feature>
<keyword evidence="3" id="KW-0472">Membrane</keyword>
<feature type="transmembrane region" description="Helical" evidence="3">
    <location>
        <begin position="963"/>
        <end position="983"/>
    </location>
</feature>
<feature type="transmembrane region" description="Helical" evidence="3">
    <location>
        <begin position="267"/>
        <end position="288"/>
    </location>
</feature>
<feature type="transmembrane region" description="Helical" evidence="3">
    <location>
        <begin position="897"/>
        <end position="914"/>
    </location>
</feature>
<feature type="transmembrane region" description="Helical" evidence="3">
    <location>
        <begin position="537"/>
        <end position="555"/>
    </location>
</feature>
<feature type="transmembrane region" description="Helical" evidence="3">
    <location>
        <begin position="752"/>
        <end position="773"/>
    </location>
</feature>
<dbReference type="InterPro" id="IPR019286">
    <property type="entry name" value="DUF2339_TM"/>
</dbReference>
<feature type="compositionally biased region" description="Pro residues" evidence="2">
    <location>
        <begin position="147"/>
        <end position="158"/>
    </location>
</feature>
<feature type="transmembrane region" description="Helical" evidence="3">
    <location>
        <begin position="457"/>
        <end position="477"/>
    </location>
</feature>
<evidence type="ECO:0000256" key="2">
    <source>
        <dbReference type="SAM" id="MobiDB-lite"/>
    </source>
</evidence>
<keyword evidence="3" id="KW-0812">Transmembrane</keyword>
<feature type="transmembrane region" description="Helical" evidence="3">
    <location>
        <begin position="507"/>
        <end position="525"/>
    </location>
</feature>
<sequence>MEYLYLLVTFVVAIIALRAATEARSKVRELERRNALLQSALNELRGRVDYWVGRQAASTEPAAPAAQPIPAAAAPAPEAAQPPATSTQPAPAAAPGAAARTAAPASIFPVFATGTPAVQMPQWQPPPVRAPQAEHTPEPVAKAVPAAPQPTPPAPAAKPEPARPASRPAPAWVEAARRWLFTGNLVAKLGLVILLIGVSFLLKYVASQIVIPIELRIAAVAVADIFLLRWGWRIRDSRRAIALPVQGAAIGIFELLTFASFRLYDLIPGGAAFVLLFALTVFTCLLAVMQNAVWLALFGIVTGFAAPIVTSTGGGSHIGLFSYYALLNAGIFAIALKRSWRSLNLAGFIMTFGIGTAWGLRSYTPADYLSVQLFLLLFVLFYTGISLAFAASRQVGQRPYIDAILVFGTPVAGAGLQFALVRDMPFGVAFAALGMGLYYTALAVYLWRHRGEHFRQLVGSFLTVGVLFGTLAIPMALDGRATSAAWAAEGAAIVWAGLRLQRRRTWMFGLALQLGSWLAFLGSTARLTPQQALDASMWLGFLILAASAGVMAWRFQAVGDHGRARNGIRMGLWWLTAATLLIGAWIEIGLRADGTVRAALLAGSALLLCAAVATAGPRLRVAGTRVVALAIQLLAALAVLWQILGSWTLGTGNWAERPVVAILMITGSALFSAWRLREDAPRWSRTMLAWSAAWWYGSVASIGADLLADLIDIRSGIVSLDWWSAYALCIAVSALLFTLAARRLAWPALRWLAAPCWLALGLALATALVILYSGHTLAWREWGVLAVLLVVSEVLLQGWPRNGWELGRKRTLAVHALRTAGPWLVIWPAGYELLVRWLAGPALYRDLLATAGWDAAGVWGQCLPAWLQMGVLAWLLRAVRQERWPVAPFGPWYARMLLPLATLWCVLRVIWWNLVQDGGMAPLPYLPLLNPVDLSTAFAAALVFAHCRVALPDLAAAARGRLRWLAGVAAFGWLNLMLLRTAAHVLDLPYEAGALLASRAVEAMLSLVWALSALVLMRFAVRRSLRAAWLAGAAILLLVVAKLFLVDLDGSGSMERIVSFVGVGLLMLAIGYLAPFPTDRSGPDDKRDGEAA</sequence>
<feature type="transmembrane region" description="Helical" evidence="3">
    <location>
        <begin position="343"/>
        <end position="360"/>
    </location>
</feature>
<feature type="transmembrane region" description="Helical" evidence="3">
    <location>
        <begin position="403"/>
        <end position="420"/>
    </location>
</feature>
<dbReference type="Pfam" id="PF10101">
    <property type="entry name" value="DUF2339"/>
    <property type="match status" value="1"/>
</dbReference>
<feature type="region of interest" description="Disordered" evidence="2">
    <location>
        <begin position="119"/>
        <end position="167"/>
    </location>
</feature>
<feature type="transmembrane region" description="Helical" evidence="3">
    <location>
        <begin position="688"/>
        <end position="711"/>
    </location>
</feature>
<proteinExistence type="predicted"/>
<feature type="transmembrane region" description="Helical" evidence="3">
    <location>
        <begin position="627"/>
        <end position="647"/>
    </location>
</feature>
<feature type="transmembrane region" description="Helical" evidence="3">
    <location>
        <begin position="209"/>
        <end position="228"/>
    </location>
</feature>
<keyword evidence="1" id="KW-0175">Coiled coil</keyword>
<evidence type="ECO:0000256" key="3">
    <source>
        <dbReference type="SAM" id="Phobius"/>
    </source>
</evidence>
<feature type="transmembrane region" description="Helical" evidence="3">
    <location>
        <begin position="779"/>
        <end position="799"/>
    </location>
</feature>
<feature type="transmembrane region" description="Helical" evidence="3">
    <location>
        <begin position="1057"/>
        <end position="1076"/>
    </location>
</feature>